<dbReference type="NCBIfam" id="TIGR00131">
    <property type="entry name" value="gal_kin"/>
    <property type="match status" value="1"/>
</dbReference>
<dbReference type="PRINTS" id="PR00473">
    <property type="entry name" value="GALCTOKINASE"/>
</dbReference>
<dbReference type="EC" id="2.7.1.6" evidence="11 12"/>
<evidence type="ECO:0000256" key="6">
    <source>
        <dbReference type="ARBA" id="ARBA00022777"/>
    </source>
</evidence>
<keyword evidence="17" id="KW-1185">Reference proteome</keyword>
<evidence type="ECO:0000256" key="5">
    <source>
        <dbReference type="ARBA" id="ARBA00022741"/>
    </source>
</evidence>
<dbReference type="GO" id="GO:0006012">
    <property type="term" value="P:galactose metabolic process"/>
    <property type="evidence" value="ECO:0007669"/>
    <property type="project" value="UniProtKB-UniRule"/>
</dbReference>
<dbReference type="GO" id="GO:0004335">
    <property type="term" value="F:galactokinase activity"/>
    <property type="evidence" value="ECO:0007669"/>
    <property type="project" value="UniProtKB-UniRule"/>
</dbReference>
<evidence type="ECO:0000256" key="7">
    <source>
        <dbReference type="ARBA" id="ARBA00022840"/>
    </source>
</evidence>
<keyword evidence="10 11" id="KW-0119">Carbohydrate metabolism</keyword>
<dbReference type="Gene3D" id="3.30.70.890">
    <property type="entry name" value="GHMP kinase, C-terminal domain"/>
    <property type="match status" value="1"/>
</dbReference>
<keyword evidence="4 11" id="KW-0479">Metal-binding</keyword>
<dbReference type="OrthoDB" id="250531at2"/>
<feature type="domain" description="GHMP kinase C-terminal" evidence="14">
    <location>
        <begin position="281"/>
        <end position="358"/>
    </location>
</feature>
<feature type="binding site" evidence="11">
    <location>
        <position position="218"/>
    </location>
    <ligand>
        <name>substrate</name>
    </ligand>
</feature>
<dbReference type="PANTHER" id="PTHR10457">
    <property type="entry name" value="MEVALONATE KINASE/GALACTOKINASE"/>
    <property type="match status" value="1"/>
</dbReference>
<feature type="active site" description="Proton acceptor" evidence="11">
    <location>
        <position position="168"/>
    </location>
</feature>
<dbReference type="InterPro" id="IPR022963">
    <property type="entry name" value="Galactokinase_bac"/>
</dbReference>
<keyword evidence="5 11" id="KW-0547">Nucleotide-binding</keyword>
<dbReference type="PROSITE" id="PS00106">
    <property type="entry name" value="GALACTOKINASE"/>
    <property type="match status" value="1"/>
</dbReference>
<dbReference type="InterPro" id="IPR013750">
    <property type="entry name" value="GHMP_kinase_C_dom"/>
</dbReference>
<dbReference type="EMBL" id="PJMU01000003">
    <property type="protein sequence ID" value="PKV63507.1"/>
    <property type="molecule type" value="Genomic_DNA"/>
</dbReference>
<dbReference type="RefSeq" id="WP_101446339.1">
    <property type="nucleotide sequence ID" value="NZ_PJMU01000003.1"/>
</dbReference>
<feature type="domain" description="Galactokinase N-terminal" evidence="15">
    <location>
        <begin position="7"/>
        <end position="55"/>
    </location>
</feature>
<keyword evidence="8 11" id="KW-0460">Magnesium</keyword>
<feature type="binding site" evidence="11">
    <location>
        <begin position="31"/>
        <end position="34"/>
    </location>
    <ligand>
        <name>substrate</name>
    </ligand>
</feature>
<evidence type="ECO:0000256" key="11">
    <source>
        <dbReference type="HAMAP-Rule" id="MF_00246"/>
    </source>
</evidence>
<evidence type="ECO:0000256" key="9">
    <source>
        <dbReference type="ARBA" id="ARBA00023144"/>
    </source>
</evidence>
<dbReference type="HAMAP" id="MF_00246">
    <property type="entry name" value="Galactokinase"/>
    <property type="match status" value="1"/>
</dbReference>
<dbReference type="InterPro" id="IPR006204">
    <property type="entry name" value="GHMP_kinase_N_dom"/>
</dbReference>
<evidence type="ECO:0000256" key="12">
    <source>
        <dbReference type="NCBIfam" id="TIGR00131"/>
    </source>
</evidence>
<dbReference type="InterPro" id="IPR036554">
    <property type="entry name" value="GHMP_kinase_C_sf"/>
</dbReference>
<dbReference type="PIRSF" id="PIRSF000530">
    <property type="entry name" value="Galactokinase"/>
    <property type="match status" value="1"/>
</dbReference>
<dbReference type="Pfam" id="PF08544">
    <property type="entry name" value="GHMP_kinases_C"/>
    <property type="match status" value="1"/>
</dbReference>
<keyword evidence="3 11" id="KW-0808">Transferase</keyword>
<dbReference type="FunFam" id="3.30.70.890:FF:000001">
    <property type="entry name" value="Galactokinase"/>
    <property type="match status" value="1"/>
</dbReference>
<organism evidence="16 17">
    <name type="scientific">Pontibacter ramchanderi</name>
    <dbReference type="NCBI Taxonomy" id="1179743"/>
    <lineage>
        <taxon>Bacteria</taxon>
        <taxon>Pseudomonadati</taxon>
        <taxon>Bacteroidota</taxon>
        <taxon>Cytophagia</taxon>
        <taxon>Cytophagales</taxon>
        <taxon>Hymenobacteraceae</taxon>
        <taxon>Pontibacter</taxon>
    </lineage>
</organism>
<dbReference type="SUPFAM" id="SSF54211">
    <property type="entry name" value="Ribosomal protein S5 domain 2-like"/>
    <property type="match status" value="1"/>
</dbReference>
<dbReference type="Proteomes" id="UP000233782">
    <property type="component" value="Unassembled WGS sequence"/>
</dbReference>
<sequence length="386" mass="43657">MLNKIKQAFQARYNGEPIIVRSPGRVNLIGEHTDYNEGFVLPAAIDKEIYFAVAPNQGHFFRVYAFDLQQEAEFDLRQVQRTELSWANYLLGVIAQFQQAGYDVRGFDLVYGGNIPIGAGISSSAAVECGLAFALNHLFELGIPKFDMVKMAQMAEHSYAGVRCGIMDQFASMYGRQGHAVRLDCRSLEFDYYPLDMADYRIVLCDTQVKHSLASSEYNTRRQECEAGVALLQRHYPQVRSLRDVTMGMLEQHQEEFNPTVYRRCTFVVHENNRVEEACLALEQGDMHTFGEKMYASHRGLQHDYEVSCPELDFLVEQTHDLEEVLGARMMGGGFGGCTINLVKLEALGGFTEKMEEAYRLQFGIQLKTYVAEIADGSSLEESHNL</sequence>
<evidence type="ECO:0000259" key="14">
    <source>
        <dbReference type="Pfam" id="PF08544"/>
    </source>
</evidence>
<dbReference type="InterPro" id="IPR019741">
    <property type="entry name" value="Galactokinase_CS"/>
</dbReference>
<evidence type="ECO:0000259" key="13">
    <source>
        <dbReference type="Pfam" id="PF00288"/>
    </source>
</evidence>
<comment type="caution">
    <text evidence="16">The sequence shown here is derived from an EMBL/GenBank/DDBJ whole genome shotgun (WGS) entry which is preliminary data.</text>
</comment>
<feature type="binding site" evidence="11">
    <location>
        <begin position="118"/>
        <end position="124"/>
    </location>
    <ligand>
        <name>ATP</name>
        <dbReference type="ChEBI" id="CHEBI:30616"/>
    </ligand>
</feature>
<reference evidence="16 17" key="1">
    <citation type="submission" date="2017-12" db="EMBL/GenBank/DDBJ databases">
        <title>Genomic Encyclopedia of Type Strains, Phase III (KMG-III): the genomes of soil and plant-associated and newly described type strains.</title>
        <authorList>
            <person name="Whitman W."/>
        </authorList>
    </citation>
    <scope>NUCLEOTIDE SEQUENCE [LARGE SCALE GENOMIC DNA]</scope>
    <source>
        <strain evidence="16 17">LP43</strain>
    </source>
</reference>
<keyword evidence="6 11" id="KW-0418">Kinase</keyword>
<comment type="caution">
    <text evidence="11">Lacks conserved residue(s) required for the propagation of feature annotation.</text>
</comment>
<dbReference type="AlphaFoldDB" id="A0A2N3U9T6"/>
<evidence type="ECO:0000256" key="2">
    <source>
        <dbReference type="ARBA" id="ARBA00022490"/>
    </source>
</evidence>
<dbReference type="InterPro" id="IPR006206">
    <property type="entry name" value="Mevalonate/galactokinase"/>
</dbReference>
<dbReference type="NCBIfam" id="NF003705">
    <property type="entry name" value="PRK05322.1"/>
    <property type="match status" value="1"/>
</dbReference>
<name>A0A2N3U9T6_9BACT</name>
<dbReference type="GO" id="GO:0005524">
    <property type="term" value="F:ATP binding"/>
    <property type="evidence" value="ECO:0007669"/>
    <property type="project" value="UniProtKB-UniRule"/>
</dbReference>
<comment type="pathway">
    <text evidence="11">Carbohydrate metabolism; galactose metabolism.</text>
</comment>
<feature type="binding site" evidence="11">
    <location>
        <position position="156"/>
    </location>
    <ligand>
        <name>Mg(2+)</name>
        <dbReference type="ChEBI" id="CHEBI:18420"/>
    </ligand>
</feature>
<evidence type="ECO:0000259" key="15">
    <source>
        <dbReference type="Pfam" id="PF10509"/>
    </source>
</evidence>
<dbReference type="PANTHER" id="PTHR10457:SF7">
    <property type="entry name" value="GALACTOKINASE-RELATED"/>
    <property type="match status" value="1"/>
</dbReference>
<keyword evidence="2 11" id="KW-0963">Cytoplasm</keyword>
<dbReference type="SUPFAM" id="SSF55060">
    <property type="entry name" value="GHMP Kinase, C-terminal domain"/>
    <property type="match status" value="1"/>
</dbReference>
<keyword evidence="9 11" id="KW-0299">Galactose metabolism</keyword>
<dbReference type="GO" id="GO:0005829">
    <property type="term" value="C:cytosol"/>
    <property type="evidence" value="ECO:0007669"/>
    <property type="project" value="TreeGrafter"/>
</dbReference>
<evidence type="ECO:0000256" key="8">
    <source>
        <dbReference type="ARBA" id="ARBA00022842"/>
    </source>
</evidence>
<dbReference type="InterPro" id="IPR020568">
    <property type="entry name" value="Ribosomal_Su5_D2-typ_SF"/>
</dbReference>
<comment type="function">
    <text evidence="11">Catalyzes the transfer of the gamma-phosphate of ATP to D-galactose to form alpha-D-galactose-1-phosphate (Gal-1-P).</text>
</comment>
<dbReference type="FunFam" id="3.30.230.10:FF:000017">
    <property type="entry name" value="Galactokinase"/>
    <property type="match status" value="1"/>
</dbReference>
<dbReference type="Pfam" id="PF00288">
    <property type="entry name" value="GHMP_kinases_N"/>
    <property type="match status" value="1"/>
</dbReference>
<comment type="catalytic activity">
    <reaction evidence="11">
        <text>alpha-D-galactose + ATP = alpha-D-galactose 1-phosphate + ADP + H(+)</text>
        <dbReference type="Rhea" id="RHEA:13553"/>
        <dbReference type="ChEBI" id="CHEBI:15378"/>
        <dbReference type="ChEBI" id="CHEBI:28061"/>
        <dbReference type="ChEBI" id="CHEBI:30616"/>
        <dbReference type="ChEBI" id="CHEBI:58336"/>
        <dbReference type="ChEBI" id="CHEBI:456216"/>
        <dbReference type="EC" id="2.7.1.6"/>
    </reaction>
</comment>
<dbReference type="GO" id="GO:0000287">
    <property type="term" value="F:magnesium ion binding"/>
    <property type="evidence" value="ECO:0007669"/>
    <property type="project" value="UniProtKB-UniRule"/>
</dbReference>
<keyword evidence="7 11" id="KW-0067">ATP-binding</keyword>
<dbReference type="PRINTS" id="PR00959">
    <property type="entry name" value="MEVGALKINASE"/>
</dbReference>
<comment type="subcellular location">
    <subcellularLocation>
        <location evidence="11">Cytoplasm</location>
    </subcellularLocation>
</comment>
<dbReference type="UniPathway" id="UPA00214"/>
<dbReference type="Pfam" id="PF10509">
    <property type="entry name" value="GalKase_gal_bdg"/>
    <property type="match status" value="1"/>
</dbReference>
<feature type="site" description="Transition state stabilizer" evidence="11">
    <location>
        <position position="25"/>
    </location>
</feature>
<dbReference type="InterPro" id="IPR019539">
    <property type="entry name" value="GalKase_N"/>
</dbReference>
<evidence type="ECO:0000313" key="16">
    <source>
        <dbReference type="EMBL" id="PKV63507.1"/>
    </source>
</evidence>
<evidence type="ECO:0000256" key="10">
    <source>
        <dbReference type="ARBA" id="ARBA00023277"/>
    </source>
</evidence>
<dbReference type="InterPro" id="IPR014721">
    <property type="entry name" value="Ribsml_uS5_D2-typ_fold_subgr"/>
</dbReference>
<dbReference type="Gene3D" id="3.30.230.10">
    <property type="match status" value="1"/>
</dbReference>
<evidence type="ECO:0000256" key="3">
    <source>
        <dbReference type="ARBA" id="ARBA00022679"/>
    </source>
</evidence>
<evidence type="ECO:0000313" key="17">
    <source>
        <dbReference type="Proteomes" id="UP000233782"/>
    </source>
</evidence>
<protein>
    <recommendedName>
        <fullName evidence="11 12">Galactokinase</fullName>
        <ecNumber evidence="11 12">2.7.1.6</ecNumber>
    </recommendedName>
    <alternativeName>
        <fullName evidence="11">Galactose kinase</fullName>
    </alternativeName>
</protein>
<accession>A0A2N3U9T6</accession>
<gene>
    <name evidence="11" type="primary">galK</name>
    <name evidence="16" type="ORF">BD749_3351</name>
</gene>
<dbReference type="InterPro" id="IPR000705">
    <property type="entry name" value="Galactokinase"/>
</dbReference>
<proteinExistence type="inferred from homology"/>
<feature type="binding site" evidence="11">
    <location>
        <position position="124"/>
    </location>
    <ligand>
        <name>Mg(2+)</name>
        <dbReference type="ChEBI" id="CHEBI:18420"/>
    </ligand>
</feature>
<evidence type="ECO:0000256" key="1">
    <source>
        <dbReference type="ARBA" id="ARBA00006566"/>
    </source>
</evidence>
<comment type="similarity">
    <text evidence="1 11">Belongs to the GHMP kinase family. GalK subfamily.</text>
</comment>
<evidence type="ECO:0000256" key="4">
    <source>
        <dbReference type="ARBA" id="ARBA00022723"/>
    </source>
</evidence>
<feature type="domain" description="GHMP kinase N-terminal" evidence="13">
    <location>
        <begin position="88"/>
        <end position="176"/>
    </location>
</feature>